<comment type="caution">
    <text evidence="8">The sequence shown here is derived from an EMBL/GenBank/DDBJ whole genome shotgun (WGS) entry which is preliminary data.</text>
</comment>
<dbReference type="GO" id="GO:0000160">
    <property type="term" value="P:phosphorelay signal transduction system"/>
    <property type="evidence" value="ECO:0007669"/>
    <property type="project" value="UniProtKB-KW"/>
</dbReference>
<keyword evidence="3" id="KW-0597">Phosphoprotein</keyword>
<dbReference type="InterPro" id="IPR003594">
    <property type="entry name" value="HATPase_dom"/>
</dbReference>
<dbReference type="PANTHER" id="PTHR44936:SF9">
    <property type="entry name" value="SENSOR PROTEIN CREC"/>
    <property type="match status" value="1"/>
</dbReference>
<evidence type="ECO:0000256" key="5">
    <source>
        <dbReference type="ARBA" id="ARBA00022777"/>
    </source>
</evidence>
<dbReference type="PANTHER" id="PTHR44936">
    <property type="entry name" value="SENSOR PROTEIN CREC"/>
    <property type="match status" value="1"/>
</dbReference>
<reference evidence="8 9" key="1">
    <citation type="submission" date="2018-05" db="EMBL/GenBank/DDBJ databases">
        <title>Lujinxingia marina gen. nov. sp. nov., a new facultative anaerobic member of the class Deltaproteobacteria, and proposal of Lujinxingaceae fam. nov.</title>
        <authorList>
            <person name="Li C.-M."/>
        </authorList>
    </citation>
    <scope>NUCLEOTIDE SEQUENCE [LARGE SCALE GENOMIC DNA]</scope>
    <source>
        <strain evidence="8 9">B210</strain>
    </source>
</reference>
<evidence type="ECO:0000256" key="3">
    <source>
        <dbReference type="ARBA" id="ARBA00022553"/>
    </source>
</evidence>
<keyword evidence="4" id="KW-0808">Transferase</keyword>
<organism evidence="8 9">
    <name type="scientific">Lujinxingia litoralis</name>
    <dbReference type="NCBI Taxonomy" id="2211119"/>
    <lineage>
        <taxon>Bacteria</taxon>
        <taxon>Deltaproteobacteria</taxon>
        <taxon>Bradymonadales</taxon>
        <taxon>Lujinxingiaceae</taxon>
        <taxon>Lujinxingia</taxon>
    </lineage>
</organism>
<proteinExistence type="predicted"/>
<dbReference type="InterPro" id="IPR050980">
    <property type="entry name" value="2C_sensor_his_kinase"/>
</dbReference>
<dbReference type="PRINTS" id="PR00344">
    <property type="entry name" value="BCTRLSENSOR"/>
</dbReference>
<sequence>MSQDPNAPALSRPGGRLVLADDGTILEAPDFFKQALYLDQRDAPSIYHLFDPTQAPFLSVTRIFRHPYGATETHVKVEGLFGNRRSFRYWQVDAYMPSSVAFYIVDETAITQTHDWDYRRLRREILKDVQNSLSAHFKNRLATVQLLSETLRDAPELGEQLAPRMMSAVEELKSALNRVITGIPDVQTHTDYKDQPVRLADLEAVISTWGSREVDVRCEVSNVDVGTLIAASSIERIVLPVVENAIDASKHGKKVRVLIDELDEGFAHIVIQDEGEGMNERVRKRAEDPFFTTRPGHLGMGLAHAREALRDAGGQWRFESEPRKGTRVTLLLPVTTTSQLFRSY</sequence>
<evidence type="ECO:0000313" key="8">
    <source>
        <dbReference type="EMBL" id="RAL25431.1"/>
    </source>
</evidence>
<gene>
    <name evidence="8" type="ORF">DL240_04265</name>
</gene>
<keyword evidence="9" id="KW-1185">Reference proteome</keyword>
<protein>
    <recommendedName>
        <fullName evidence="2">histidine kinase</fullName>
        <ecNumber evidence="2">2.7.13.3</ecNumber>
    </recommendedName>
</protein>
<keyword evidence="6" id="KW-0902">Two-component regulatory system</keyword>
<dbReference type="PROSITE" id="PS50109">
    <property type="entry name" value="HIS_KIN"/>
    <property type="match status" value="1"/>
</dbReference>
<dbReference type="SMART" id="SM00387">
    <property type="entry name" value="HATPase_c"/>
    <property type="match status" value="1"/>
</dbReference>
<dbReference type="Gene3D" id="3.30.565.10">
    <property type="entry name" value="Histidine kinase-like ATPase, C-terminal domain"/>
    <property type="match status" value="1"/>
</dbReference>
<name>A0A328CDG4_9DELT</name>
<comment type="catalytic activity">
    <reaction evidence="1">
        <text>ATP + protein L-histidine = ADP + protein N-phospho-L-histidine.</text>
        <dbReference type="EC" id="2.7.13.3"/>
    </reaction>
</comment>
<feature type="domain" description="Histidine kinase" evidence="7">
    <location>
        <begin position="132"/>
        <end position="336"/>
    </location>
</feature>
<dbReference type="InterPro" id="IPR005467">
    <property type="entry name" value="His_kinase_dom"/>
</dbReference>
<dbReference type="AlphaFoldDB" id="A0A328CDG4"/>
<evidence type="ECO:0000256" key="4">
    <source>
        <dbReference type="ARBA" id="ARBA00022679"/>
    </source>
</evidence>
<accession>A0A328CDG4</accession>
<dbReference type="InterPro" id="IPR004358">
    <property type="entry name" value="Sig_transdc_His_kin-like_C"/>
</dbReference>
<evidence type="ECO:0000256" key="1">
    <source>
        <dbReference type="ARBA" id="ARBA00000085"/>
    </source>
</evidence>
<keyword evidence="5" id="KW-0418">Kinase</keyword>
<dbReference type="Pfam" id="PF02518">
    <property type="entry name" value="HATPase_c"/>
    <property type="match status" value="1"/>
</dbReference>
<dbReference type="InterPro" id="IPR036890">
    <property type="entry name" value="HATPase_C_sf"/>
</dbReference>
<evidence type="ECO:0000256" key="6">
    <source>
        <dbReference type="ARBA" id="ARBA00023012"/>
    </source>
</evidence>
<evidence type="ECO:0000259" key="7">
    <source>
        <dbReference type="PROSITE" id="PS50109"/>
    </source>
</evidence>
<dbReference type="Proteomes" id="UP000249169">
    <property type="component" value="Unassembled WGS sequence"/>
</dbReference>
<evidence type="ECO:0000256" key="2">
    <source>
        <dbReference type="ARBA" id="ARBA00012438"/>
    </source>
</evidence>
<dbReference type="SUPFAM" id="SSF55874">
    <property type="entry name" value="ATPase domain of HSP90 chaperone/DNA topoisomerase II/histidine kinase"/>
    <property type="match status" value="1"/>
</dbReference>
<dbReference type="OrthoDB" id="5448087at2"/>
<dbReference type="RefSeq" id="WP_111728603.1">
    <property type="nucleotide sequence ID" value="NZ_QHKO01000001.1"/>
</dbReference>
<evidence type="ECO:0000313" key="9">
    <source>
        <dbReference type="Proteomes" id="UP000249169"/>
    </source>
</evidence>
<dbReference type="EMBL" id="QHKO01000001">
    <property type="protein sequence ID" value="RAL25431.1"/>
    <property type="molecule type" value="Genomic_DNA"/>
</dbReference>
<dbReference type="GO" id="GO:0004673">
    <property type="term" value="F:protein histidine kinase activity"/>
    <property type="evidence" value="ECO:0007669"/>
    <property type="project" value="UniProtKB-EC"/>
</dbReference>
<dbReference type="EC" id="2.7.13.3" evidence="2"/>